<dbReference type="AlphaFoldDB" id="A0A9W6JLQ5"/>
<evidence type="ECO:0000313" key="1">
    <source>
        <dbReference type="EMBL" id="GLK77813.1"/>
    </source>
</evidence>
<dbReference type="Proteomes" id="UP001143364">
    <property type="component" value="Unassembled WGS sequence"/>
</dbReference>
<reference evidence="1" key="1">
    <citation type="journal article" date="2014" name="Int. J. Syst. Evol. Microbiol.">
        <title>Complete genome sequence of Corynebacterium casei LMG S-19264T (=DSM 44701T), isolated from a smear-ripened cheese.</title>
        <authorList>
            <consortium name="US DOE Joint Genome Institute (JGI-PGF)"/>
            <person name="Walter F."/>
            <person name="Albersmeier A."/>
            <person name="Kalinowski J."/>
            <person name="Ruckert C."/>
        </authorList>
    </citation>
    <scope>NUCLEOTIDE SEQUENCE</scope>
    <source>
        <strain evidence="1">VKM B-2555</strain>
    </source>
</reference>
<accession>A0A9W6JLQ5</accession>
<organism evidence="1 2">
    <name type="scientific">Methylopila jiangsuensis</name>
    <dbReference type="NCBI Taxonomy" id="586230"/>
    <lineage>
        <taxon>Bacteria</taxon>
        <taxon>Pseudomonadati</taxon>
        <taxon>Pseudomonadota</taxon>
        <taxon>Alphaproteobacteria</taxon>
        <taxon>Hyphomicrobiales</taxon>
        <taxon>Methylopilaceae</taxon>
        <taxon>Methylopila</taxon>
    </lineage>
</organism>
<protein>
    <submittedName>
        <fullName evidence="1">Uncharacterized protein</fullName>
    </submittedName>
</protein>
<sequence>MVRQTEAGAFPRVGTGSAVRPDPFALPLRLAAPDAAADGGERRVTLDGDRVLVDRMVRSVSMRIAVPLSTFSGVALRAAPGLEPDADRIEVVLAHRDRGFDVPLYDCAPDGDGLAAWRGWSRALNLPLLIEDLDGRRVTTTERLGAVEVGRPRPRRRHSLLAGRRPRFLTRRRPAKLAPDAKVARGEREIIARS</sequence>
<dbReference type="RefSeq" id="WP_271205650.1">
    <property type="nucleotide sequence ID" value="NZ_BSFK01000016.1"/>
</dbReference>
<gene>
    <name evidence="1" type="ORF">GCM10008171_30670</name>
</gene>
<proteinExistence type="predicted"/>
<keyword evidence="2" id="KW-1185">Reference proteome</keyword>
<evidence type="ECO:0000313" key="2">
    <source>
        <dbReference type="Proteomes" id="UP001143364"/>
    </source>
</evidence>
<dbReference type="Pfam" id="PF19596">
    <property type="entry name" value="DUF6101"/>
    <property type="match status" value="1"/>
</dbReference>
<name>A0A9W6JLQ5_9HYPH</name>
<dbReference type="InterPro" id="IPR046083">
    <property type="entry name" value="DUF6101"/>
</dbReference>
<reference evidence="1" key="2">
    <citation type="submission" date="2023-01" db="EMBL/GenBank/DDBJ databases">
        <authorList>
            <person name="Sun Q."/>
            <person name="Evtushenko L."/>
        </authorList>
    </citation>
    <scope>NUCLEOTIDE SEQUENCE</scope>
    <source>
        <strain evidence="1">VKM B-2555</strain>
    </source>
</reference>
<dbReference type="EMBL" id="BSFK01000016">
    <property type="protein sequence ID" value="GLK77813.1"/>
    <property type="molecule type" value="Genomic_DNA"/>
</dbReference>
<comment type="caution">
    <text evidence="1">The sequence shown here is derived from an EMBL/GenBank/DDBJ whole genome shotgun (WGS) entry which is preliminary data.</text>
</comment>